<comment type="caution">
    <text evidence="2">The sequence shown here is derived from an EMBL/GenBank/DDBJ whole genome shotgun (WGS) entry which is preliminary data.</text>
</comment>
<feature type="chain" id="PRO_5039483960" description="Secreted protein" evidence="1">
    <location>
        <begin position="24"/>
        <end position="78"/>
    </location>
</feature>
<keyword evidence="1" id="KW-0732">Signal</keyword>
<evidence type="ECO:0000313" key="3">
    <source>
        <dbReference type="Proteomes" id="UP001085076"/>
    </source>
</evidence>
<evidence type="ECO:0000256" key="1">
    <source>
        <dbReference type="SAM" id="SignalP"/>
    </source>
</evidence>
<feature type="signal peptide" evidence="1">
    <location>
        <begin position="1"/>
        <end position="23"/>
    </location>
</feature>
<protein>
    <recommendedName>
        <fullName evidence="4">Secreted protein</fullName>
    </recommendedName>
</protein>
<evidence type="ECO:0008006" key="4">
    <source>
        <dbReference type="Google" id="ProtNLM"/>
    </source>
</evidence>
<gene>
    <name evidence="2" type="ORF">J5N97_001694</name>
</gene>
<name>A0A9D5BVL8_9LILI</name>
<dbReference type="Proteomes" id="UP001085076">
    <property type="component" value="Unassembled WGS sequence"/>
</dbReference>
<sequence>MQPLMTILAICCITASFLALVCAHFSDSGVYFEVLENVSYYLPHVDTPRRQKRSEDLGLLYIIMNAPPSRKHLADGSM</sequence>
<reference evidence="2 3" key="1">
    <citation type="journal article" date="2022" name="Hortic Res">
        <title>The genome of Dioscorea zingiberensis sheds light on the biosynthesis, origin and evolution of the medicinally important diosgenin saponins.</title>
        <authorList>
            <person name="Li Y."/>
            <person name="Tan C."/>
            <person name="Li Z."/>
            <person name="Guo J."/>
            <person name="Li S."/>
            <person name="Chen X."/>
            <person name="Wang C."/>
            <person name="Dai X."/>
            <person name="Yang H."/>
            <person name="Song W."/>
            <person name="Hou L."/>
            <person name="Xu J."/>
            <person name="Tong Z."/>
            <person name="Xu A."/>
            <person name="Yuan X."/>
            <person name="Wang W."/>
            <person name="Yang Q."/>
            <person name="Chen L."/>
            <person name="Sun Z."/>
            <person name="Wang K."/>
            <person name="Pan B."/>
            <person name="Chen J."/>
            <person name="Bao Y."/>
            <person name="Liu F."/>
            <person name="Qi X."/>
            <person name="Gang D.R."/>
            <person name="Wen J."/>
            <person name="Li J."/>
        </authorList>
    </citation>
    <scope>NUCLEOTIDE SEQUENCE [LARGE SCALE GENOMIC DNA]</scope>
    <source>
        <strain evidence="2">Dzin_1.0</strain>
    </source>
</reference>
<evidence type="ECO:0000313" key="2">
    <source>
        <dbReference type="EMBL" id="KAJ0961521.1"/>
    </source>
</evidence>
<accession>A0A9D5BVL8</accession>
<organism evidence="2 3">
    <name type="scientific">Dioscorea zingiberensis</name>
    <dbReference type="NCBI Taxonomy" id="325984"/>
    <lineage>
        <taxon>Eukaryota</taxon>
        <taxon>Viridiplantae</taxon>
        <taxon>Streptophyta</taxon>
        <taxon>Embryophyta</taxon>
        <taxon>Tracheophyta</taxon>
        <taxon>Spermatophyta</taxon>
        <taxon>Magnoliopsida</taxon>
        <taxon>Liliopsida</taxon>
        <taxon>Dioscoreales</taxon>
        <taxon>Dioscoreaceae</taxon>
        <taxon>Dioscorea</taxon>
    </lineage>
</organism>
<keyword evidence="3" id="KW-1185">Reference proteome</keyword>
<proteinExistence type="predicted"/>
<dbReference type="EMBL" id="JAGGNH010000017">
    <property type="protein sequence ID" value="KAJ0961521.1"/>
    <property type="molecule type" value="Genomic_DNA"/>
</dbReference>
<dbReference type="AlphaFoldDB" id="A0A9D5BVL8"/>